<dbReference type="Pfam" id="PF03161">
    <property type="entry name" value="LAGLIDADG_2"/>
    <property type="match status" value="1"/>
</dbReference>
<accession>Q950N1</accession>
<dbReference type="InterPro" id="IPR004860">
    <property type="entry name" value="LAGLIDADG_dom"/>
</dbReference>
<reference evidence="2" key="2">
    <citation type="journal article" date="2002" name="Mol. Biol. Evol.">
        <title>Hyaloraphidium curvatum: a linear mitochondrial genome, tRNA editing, and an evolutionary link to lower fungi.</title>
        <authorList>
            <person name="Forget L."/>
            <person name="Ustinova J."/>
            <person name="Wang Z."/>
            <person name="Huss V.A."/>
            <person name="Franz Lang B."/>
        </authorList>
    </citation>
    <scope>NUCLEOTIDE SEQUENCE</scope>
    <source>
        <strain evidence="2">136</strain>
    </source>
</reference>
<sequence>CDISFYIPLSVNTPSQLKLNKFNNLIYKKYHNNIKTDHQLTLWNKPLGLTSMYNKSKLTKLELTNIGITPRQRSIIIGILLSDGWMQSRKGWNPRIAIKQSVKNFNYLWSIFEELASLCSIYPYPSKNLKRGKLFYSLTLQTRQLKSLLLIRSLLYTEVSKNLFERDIQFELFYYLDYISLAHWIKGDGAKHNNGIVLCTDSFTVKEVVFLMNILYIKFDIQPRKHMNNNYYPRLSISKKDMLKIRPLIRPYFINHFLYKIYL</sequence>
<dbReference type="AlphaFoldDB" id="Q950N1"/>
<dbReference type="EMBL" id="AF404306">
    <property type="protein sequence ID" value="AAK84277.1"/>
    <property type="molecule type" value="Genomic_DNA"/>
</dbReference>
<evidence type="ECO:0000259" key="1">
    <source>
        <dbReference type="Pfam" id="PF03161"/>
    </source>
</evidence>
<organism evidence="2">
    <name type="scientific">Rhizophydium sp. 136</name>
    <dbReference type="NCBI Taxonomy" id="60187"/>
    <lineage>
        <taxon>Eukaryota</taxon>
        <taxon>Fungi</taxon>
        <taxon>Fungi incertae sedis</taxon>
        <taxon>Chytridiomycota</taxon>
        <taxon>Chytridiomycota incertae sedis</taxon>
        <taxon>Chytridiomycetes</taxon>
        <taxon>Rhizophydiales</taxon>
        <taxon>Rhizophydiaceae</taxon>
        <taxon>Rhizophydium</taxon>
    </lineage>
</organism>
<feature type="domain" description="Homing endonuclease LAGLIDADG" evidence="1">
    <location>
        <begin position="73"/>
        <end position="244"/>
    </location>
</feature>
<feature type="non-terminal residue" evidence="2">
    <location>
        <position position="1"/>
    </location>
</feature>
<dbReference type="SUPFAM" id="SSF55608">
    <property type="entry name" value="Homing endonucleases"/>
    <property type="match status" value="1"/>
</dbReference>
<evidence type="ECO:0000313" key="2">
    <source>
        <dbReference type="EMBL" id="AAK84277.1"/>
    </source>
</evidence>
<dbReference type="GO" id="GO:0004519">
    <property type="term" value="F:endonuclease activity"/>
    <property type="evidence" value="ECO:0007669"/>
    <property type="project" value="InterPro"/>
</dbReference>
<dbReference type="RefSeq" id="NP_150347.1">
    <property type="nucleotide sequence ID" value="NC_003053.1"/>
</dbReference>
<dbReference type="GeneID" id="803687"/>
<name>Q950N1_9FUNG</name>
<geneLocation type="mitochondrion" evidence="2"/>
<gene>
    <name evidence="2" type="primary">orf263</name>
</gene>
<protein>
    <submittedName>
        <fullName evidence="2">Orf263</fullName>
    </submittedName>
</protein>
<keyword evidence="2" id="KW-0496">Mitochondrion</keyword>
<dbReference type="Gene3D" id="3.10.28.10">
    <property type="entry name" value="Homing endonucleases"/>
    <property type="match status" value="2"/>
</dbReference>
<dbReference type="InterPro" id="IPR027434">
    <property type="entry name" value="Homing_endonucl"/>
</dbReference>
<proteinExistence type="predicted"/>
<reference evidence="2" key="1">
    <citation type="submission" date="2001-07" db="EMBL/GenBank/DDBJ databases">
        <authorList>
            <person name="Lang F.B.F."/>
        </authorList>
    </citation>
    <scope>NUCLEOTIDE SEQUENCE</scope>
    <source>
        <strain evidence="2">136</strain>
    </source>
</reference>